<accession>A0A8S1MEL5</accession>
<name>A0A8S1MEL5_PARPR</name>
<evidence type="ECO:0000313" key="2">
    <source>
        <dbReference type="Proteomes" id="UP000688137"/>
    </source>
</evidence>
<keyword evidence="2" id="KW-1185">Reference proteome</keyword>
<gene>
    <name evidence="1" type="ORF">PPRIM_AZ9-3.1.T0550149</name>
</gene>
<comment type="caution">
    <text evidence="1">The sequence shown here is derived from an EMBL/GenBank/DDBJ whole genome shotgun (WGS) entry which is preliminary data.</text>
</comment>
<reference evidence="1" key="1">
    <citation type="submission" date="2021-01" db="EMBL/GenBank/DDBJ databases">
        <authorList>
            <consortium name="Genoscope - CEA"/>
            <person name="William W."/>
        </authorList>
    </citation>
    <scope>NUCLEOTIDE SEQUENCE</scope>
</reference>
<dbReference type="Proteomes" id="UP000688137">
    <property type="component" value="Unassembled WGS sequence"/>
</dbReference>
<dbReference type="EMBL" id="CAJJDM010000055">
    <property type="protein sequence ID" value="CAD8075935.1"/>
    <property type="molecule type" value="Genomic_DNA"/>
</dbReference>
<protein>
    <submittedName>
        <fullName evidence="1">Uncharacterized protein</fullName>
    </submittedName>
</protein>
<sequence length="139" mass="16504">MNICQDSKITCQLTDIKTESNFNDFEQIIFNNDSTIQLKDKYYSQLQYLTFSNPLIAIPKSQILIQSLNNQNARIFILNIDYSLGLCYKLLLNKNENILFLNKFNEVRIFLKINNWIKVYCYITITKQQGYNSIIMFKF</sequence>
<dbReference type="AlphaFoldDB" id="A0A8S1MEL5"/>
<proteinExistence type="predicted"/>
<evidence type="ECO:0000313" key="1">
    <source>
        <dbReference type="EMBL" id="CAD8075935.1"/>
    </source>
</evidence>
<organism evidence="1 2">
    <name type="scientific">Paramecium primaurelia</name>
    <dbReference type="NCBI Taxonomy" id="5886"/>
    <lineage>
        <taxon>Eukaryota</taxon>
        <taxon>Sar</taxon>
        <taxon>Alveolata</taxon>
        <taxon>Ciliophora</taxon>
        <taxon>Intramacronucleata</taxon>
        <taxon>Oligohymenophorea</taxon>
        <taxon>Peniculida</taxon>
        <taxon>Parameciidae</taxon>
        <taxon>Paramecium</taxon>
    </lineage>
</organism>